<dbReference type="EMBL" id="GBRH01279977">
    <property type="protein sequence ID" value="JAD17918.1"/>
    <property type="molecule type" value="Transcribed_RNA"/>
</dbReference>
<dbReference type="PANTHER" id="PTHR45633">
    <property type="entry name" value="60 KDA HEAT SHOCK PROTEIN, MITOCHONDRIAL"/>
    <property type="match status" value="1"/>
</dbReference>
<dbReference type="PRINTS" id="PR00298">
    <property type="entry name" value="CHAPERONIN60"/>
</dbReference>
<dbReference type="NCBIfam" id="NF009487">
    <property type="entry name" value="PRK12849.1"/>
    <property type="match status" value="1"/>
</dbReference>
<dbReference type="InterPro" id="IPR002423">
    <property type="entry name" value="Cpn60/GroEL/TCP-1"/>
</dbReference>
<evidence type="ECO:0000256" key="5">
    <source>
        <dbReference type="RuleBase" id="RU000418"/>
    </source>
</evidence>
<sequence>MMSREIEDHEIAHVAAVSAGNDYAVGNMISDAFQRVGRNGMVRIENGRGTENSIEIVEGMQFERGYLSPYFVTDRANMSVEFTDSKILLIDKKISDASEIIRILDNAVKENYPLLIVAEDVEEKAMVDLIKNKLKGTIKVAAVKAFSFGEQKSQCLDDIAVMTGGTVVRDDMGYTLEKAGKEVLGSASKVVIKKDSTLIVTNGSIRHAVEERVALIKGQVENSKERYHKKILGERIARLCGRIANIQVGAQTVIEMKDKKLRIEDALNATRAAIEEGIVVGGGCTLLRLSKKIDVIKESSLDNMEQQIGADIFKQALSYPTSLIASNAGMNGDFVIEKVLRNDDTNYGYNAAKNRYEDLMAAGILDPTKVVRCCIEHAAVVAKSFLTSDVVIVEAKEGKPIRIRPLMPPKSLIPPMPASVSGIRV</sequence>
<dbReference type="GO" id="GO:0140662">
    <property type="term" value="F:ATP-dependent protein folding chaperone"/>
    <property type="evidence" value="ECO:0007669"/>
    <property type="project" value="InterPro"/>
</dbReference>
<accession>A0A0A8XYR9</accession>
<dbReference type="InterPro" id="IPR027413">
    <property type="entry name" value="GROEL-like_equatorial_sf"/>
</dbReference>
<dbReference type="PROSITE" id="PS00296">
    <property type="entry name" value="CHAPERONINS_CPN60"/>
    <property type="match status" value="1"/>
</dbReference>
<evidence type="ECO:0000256" key="2">
    <source>
        <dbReference type="ARBA" id="ARBA00022741"/>
    </source>
</evidence>
<evidence type="ECO:0000313" key="6">
    <source>
        <dbReference type="EMBL" id="JAD17918.1"/>
    </source>
</evidence>
<keyword evidence="4" id="KW-0143">Chaperone</keyword>
<dbReference type="InterPro" id="IPR027409">
    <property type="entry name" value="GroEL-like_apical_dom_sf"/>
</dbReference>
<dbReference type="SUPFAM" id="SSF52029">
    <property type="entry name" value="GroEL apical domain-like"/>
    <property type="match status" value="1"/>
</dbReference>
<dbReference type="Pfam" id="PF00118">
    <property type="entry name" value="Cpn60_TCP1"/>
    <property type="match status" value="1"/>
</dbReference>
<dbReference type="Gene3D" id="1.10.560.10">
    <property type="entry name" value="GroEL-like equatorial domain"/>
    <property type="match status" value="1"/>
</dbReference>
<dbReference type="FunFam" id="3.50.7.10:FF:000001">
    <property type="entry name" value="60 kDa chaperonin"/>
    <property type="match status" value="1"/>
</dbReference>
<keyword evidence="3" id="KW-0067">ATP-binding</keyword>
<evidence type="ECO:0000256" key="3">
    <source>
        <dbReference type="ARBA" id="ARBA00022840"/>
    </source>
</evidence>
<comment type="similarity">
    <text evidence="1 5">Belongs to the chaperonin (HSP60) family.</text>
</comment>
<dbReference type="SUPFAM" id="SSF54849">
    <property type="entry name" value="GroEL-intermediate domain like"/>
    <property type="match status" value="1"/>
</dbReference>
<dbReference type="InterPro" id="IPR018370">
    <property type="entry name" value="Chaperonin_Cpn60_CS"/>
</dbReference>
<dbReference type="GO" id="GO:0005524">
    <property type="term" value="F:ATP binding"/>
    <property type="evidence" value="ECO:0007669"/>
    <property type="project" value="UniProtKB-KW"/>
</dbReference>
<dbReference type="InterPro" id="IPR001844">
    <property type="entry name" value="Cpn60/GroEL"/>
</dbReference>
<dbReference type="AlphaFoldDB" id="A0A0A8XYR9"/>
<reference evidence="6" key="1">
    <citation type="submission" date="2014-09" db="EMBL/GenBank/DDBJ databases">
        <authorList>
            <person name="Magalhaes I.L.F."/>
            <person name="Oliveira U."/>
            <person name="Santos F.R."/>
            <person name="Vidigal T.H.D.A."/>
            <person name="Brescovit A.D."/>
            <person name="Santos A.J."/>
        </authorList>
    </citation>
    <scope>NUCLEOTIDE SEQUENCE</scope>
    <source>
        <tissue evidence="6">Shoot tissue taken approximately 20 cm above the soil surface</tissue>
    </source>
</reference>
<keyword evidence="2" id="KW-0547">Nucleotide-binding</keyword>
<dbReference type="Gene3D" id="3.30.260.10">
    <property type="entry name" value="TCP-1-like chaperonin intermediate domain"/>
    <property type="match status" value="1"/>
</dbReference>
<evidence type="ECO:0000256" key="4">
    <source>
        <dbReference type="ARBA" id="ARBA00023186"/>
    </source>
</evidence>
<organism evidence="6">
    <name type="scientific">Arundo donax</name>
    <name type="common">Giant reed</name>
    <name type="synonym">Donax arundinaceus</name>
    <dbReference type="NCBI Taxonomy" id="35708"/>
    <lineage>
        <taxon>Eukaryota</taxon>
        <taxon>Viridiplantae</taxon>
        <taxon>Streptophyta</taxon>
        <taxon>Embryophyta</taxon>
        <taxon>Tracheophyta</taxon>
        <taxon>Spermatophyta</taxon>
        <taxon>Magnoliopsida</taxon>
        <taxon>Liliopsida</taxon>
        <taxon>Poales</taxon>
        <taxon>Poaceae</taxon>
        <taxon>PACMAD clade</taxon>
        <taxon>Arundinoideae</taxon>
        <taxon>Arundineae</taxon>
        <taxon>Arundo</taxon>
    </lineage>
</organism>
<dbReference type="SUPFAM" id="SSF48592">
    <property type="entry name" value="GroEL equatorial domain-like"/>
    <property type="match status" value="1"/>
</dbReference>
<dbReference type="InterPro" id="IPR027410">
    <property type="entry name" value="TCP-1-like_intermed_sf"/>
</dbReference>
<dbReference type="Gene3D" id="3.50.7.10">
    <property type="entry name" value="GroEL"/>
    <property type="match status" value="1"/>
</dbReference>
<reference evidence="6" key="2">
    <citation type="journal article" date="2015" name="Data Brief">
        <title>Shoot transcriptome of the giant reed, Arundo donax.</title>
        <authorList>
            <person name="Barrero R.A."/>
            <person name="Guerrero F.D."/>
            <person name="Moolhuijzen P."/>
            <person name="Goolsby J.A."/>
            <person name="Tidwell J."/>
            <person name="Bellgard S.E."/>
            <person name="Bellgard M.I."/>
        </authorList>
    </citation>
    <scope>NUCLEOTIDE SEQUENCE</scope>
    <source>
        <tissue evidence="6">Shoot tissue taken approximately 20 cm above the soil surface</tissue>
    </source>
</reference>
<dbReference type="NCBIfam" id="NF000592">
    <property type="entry name" value="PRK00013.1"/>
    <property type="match status" value="1"/>
</dbReference>
<dbReference type="GO" id="GO:0042026">
    <property type="term" value="P:protein refolding"/>
    <property type="evidence" value="ECO:0007669"/>
    <property type="project" value="InterPro"/>
</dbReference>
<proteinExistence type="inferred from homology"/>
<evidence type="ECO:0000256" key="1">
    <source>
        <dbReference type="ARBA" id="ARBA00006607"/>
    </source>
</evidence>
<name>A0A0A8XYR9_ARUDO</name>
<protein>
    <submittedName>
        <fullName evidence="6">Uncharacterized protein</fullName>
    </submittedName>
</protein>